<dbReference type="InterPro" id="IPR036397">
    <property type="entry name" value="RNaseH_sf"/>
</dbReference>
<accession>A0AAJ6QNN3</accession>
<dbReference type="InterPro" id="IPR012337">
    <property type="entry name" value="RNaseH-like_sf"/>
</dbReference>
<dbReference type="GO" id="GO:0015074">
    <property type="term" value="P:DNA integration"/>
    <property type="evidence" value="ECO:0007669"/>
    <property type="project" value="InterPro"/>
</dbReference>
<gene>
    <name evidence="3" type="primary">LOC100906973</name>
</gene>
<keyword evidence="2" id="KW-1185">Reference proteome</keyword>
<feature type="domain" description="Integrase catalytic" evidence="1">
    <location>
        <begin position="39"/>
        <end position="227"/>
    </location>
</feature>
<dbReference type="PANTHER" id="PTHR47331">
    <property type="entry name" value="PHD-TYPE DOMAIN-CONTAINING PROTEIN"/>
    <property type="match status" value="1"/>
</dbReference>
<dbReference type="Proteomes" id="UP000694867">
    <property type="component" value="Unplaced"/>
</dbReference>
<protein>
    <submittedName>
        <fullName evidence="3">Uncharacterized protein LOC100906973</fullName>
    </submittedName>
</protein>
<evidence type="ECO:0000313" key="3">
    <source>
        <dbReference type="RefSeq" id="XP_003738849.3"/>
    </source>
</evidence>
<evidence type="ECO:0000313" key="2">
    <source>
        <dbReference type="Proteomes" id="UP000694867"/>
    </source>
</evidence>
<dbReference type="PROSITE" id="PS50994">
    <property type="entry name" value="INTEGRASE"/>
    <property type="match status" value="1"/>
</dbReference>
<proteinExistence type="predicted"/>
<dbReference type="InterPro" id="IPR040676">
    <property type="entry name" value="DUF5641"/>
</dbReference>
<dbReference type="SUPFAM" id="SSF53098">
    <property type="entry name" value="Ribonuclease H-like"/>
    <property type="match status" value="1"/>
</dbReference>
<dbReference type="Pfam" id="PF18701">
    <property type="entry name" value="DUF5641"/>
    <property type="match status" value="1"/>
</dbReference>
<dbReference type="KEGG" id="goe:100906973"/>
<organism evidence="2 3">
    <name type="scientific">Galendromus occidentalis</name>
    <name type="common">western predatory mite</name>
    <dbReference type="NCBI Taxonomy" id="34638"/>
    <lineage>
        <taxon>Eukaryota</taxon>
        <taxon>Metazoa</taxon>
        <taxon>Ecdysozoa</taxon>
        <taxon>Arthropoda</taxon>
        <taxon>Chelicerata</taxon>
        <taxon>Arachnida</taxon>
        <taxon>Acari</taxon>
        <taxon>Parasitiformes</taxon>
        <taxon>Mesostigmata</taxon>
        <taxon>Gamasina</taxon>
        <taxon>Phytoseioidea</taxon>
        <taxon>Phytoseiidae</taxon>
        <taxon>Typhlodrominae</taxon>
        <taxon>Galendromus</taxon>
    </lineage>
</organism>
<dbReference type="Gene3D" id="3.30.420.10">
    <property type="entry name" value="Ribonuclease H-like superfamily/Ribonuclease H"/>
    <property type="match status" value="1"/>
</dbReference>
<evidence type="ECO:0000259" key="1">
    <source>
        <dbReference type="PROSITE" id="PS50994"/>
    </source>
</evidence>
<dbReference type="InterPro" id="IPR001584">
    <property type="entry name" value="Integrase_cat-core"/>
</dbReference>
<name>A0AAJ6QNN3_9ACAR</name>
<dbReference type="GeneID" id="100906973"/>
<dbReference type="RefSeq" id="XP_003738849.3">
    <property type="nucleotide sequence ID" value="XM_003738801.3"/>
</dbReference>
<dbReference type="GO" id="GO:0003676">
    <property type="term" value="F:nucleic acid binding"/>
    <property type="evidence" value="ECO:0007669"/>
    <property type="project" value="InterPro"/>
</dbReference>
<sequence>MGSTKFFEWFTVVKACATCKIFHAEAASLPTPPLPAFRIEEAPPFYHSGCDFTGPIRYKKDSGEVGKGYILLFTCAVTRAVHLELTTDLSTVEVLGALQKFINRFPSVRTITSDNGLSFQRASKELKLIYENVKNGEIKKQLSDLMISWKFIVPMAPNFGAFYERQVQTIKRPLRKILGSAVPHFRDLEIILSGIEVMVNSRPITTVASGADNIEALSPADLLFGYRGRTVIPEHSSKPREAADAGKIIFSKRWKYQQRILSSYWKRYHDEYLQCLKTAHKQTPVAARPLKVDDVCLLQGESYNRAFWPLCRVISFPENTPPEKARSCTIKTAKGQVLHRPIHKLYPLEA</sequence>
<reference evidence="3" key="1">
    <citation type="submission" date="2025-08" db="UniProtKB">
        <authorList>
            <consortium name="RefSeq"/>
        </authorList>
    </citation>
    <scope>IDENTIFICATION</scope>
</reference>
<dbReference type="AlphaFoldDB" id="A0AAJ6QNN3"/>